<feature type="binding site" evidence="8">
    <location>
        <position position="453"/>
    </location>
    <ligand>
        <name>Fe cation</name>
        <dbReference type="ChEBI" id="CHEBI:24875"/>
    </ligand>
</feature>
<feature type="binding site" evidence="8">
    <location>
        <position position="64"/>
    </location>
    <ligand>
        <name>Ni(2+)</name>
        <dbReference type="ChEBI" id="CHEBI:49786"/>
    </ligand>
</feature>
<protein>
    <submittedName>
        <fullName evidence="9">Nickel-dependent hydrogenase large subunit</fullName>
        <ecNumber evidence="9">1.12.99.6</ecNumber>
    </submittedName>
</protein>
<dbReference type="EC" id="1.12.99.6" evidence="9"/>
<dbReference type="GO" id="GO:0008901">
    <property type="term" value="F:ferredoxin hydrogenase activity"/>
    <property type="evidence" value="ECO:0007669"/>
    <property type="project" value="InterPro"/>
</dbReference>
<evidence type="ECO:0000256" key="8">
    <source>
        <dbReference type="PIRSR" id="PIRSR601501-1"/>
    </source>
</evidence>
<evidence type="ECO:0000256" key="7">
    <source>
        <dbReference type="ARBA" id="ARBA00023002"/>
    </source>
</evidence>
<sequence>MVKKITFSPVTRLSGLLSVEIVVDRGKIVNARTRGTMFRGYEWIMRGRKVTDAVYMTQRICGICSLAHGAVGSYLLDELYGNIISENAQYLRNIMFAADFLQNHIRHFYFFGLPDFVKMPEKPPFLGQDLNDLRLNREDNRRLVDNYYKAVKAAQESHQLLALFGGKIPNQHSFVHGGVTVAPTADKINQAKALIESIQQFVQGCMIPDTELISRAYRDYFQIGVTPLRLISFGLFPFGPQNDDYLWPPGVIINNEFELPQVEFIEEQVPYSYYEANDEGENVFNQYPEPAPFKPEAYSYIKTVLYKGQHFETGPYARGVIRGDYRGRASTMDRIVARSLEALKLAGFIREWLTRLEPGPPPLNQNEEPVKDRAVATTGAMRGALLHSAIIEGEEVKSYNVITPTTWNFSPRDKNGNPGPVERALIGTEIPGGAMLETIVGRIIRSFDPCISCGTHVYSIDGKLQKKIEF</sequence>
<dbReference type="Proteomes" id="UP000000719">
    <property type="component" value="Chromosome"/>
</dbReference>
<dbReference type="HOGENOM" id="CLU_030087_0_0_9"/>
<evidence type="ECO:0000256" key="3">
    <source>
        <dbReference type="ARBA" id="ARBA00009292"/>
    </source>
</evidence>
<evidence type="ECO:0000256" key="1">
    <source>
        <dbReference type="ARBA" id="ARBA00001967"/>
    </source>
</evidence>
<dbReference type="PANTHER" id="PTHR42958:SF2">
    <property type="entry name" value="UPTAKE HYDROGENASE LARGE SUBUNIT"/>
    <property type="match status" value="1"/>
</dbReference>
<dbReference type="Pfam" id="PF00374">
    <property type="entry name" value="NiFeSe_Hases"/>
    <property type="match status" value="2"/>
</dbReference>
<dbReference type="GO" id="GO:0016151">
    <property type="term" value="F:nickel cation binding"/>
    <property type="evidence" value="ECO:0007669"/>
    <property type="project" value="InterPro"/>
</dbReference>
<dbReference type="PANTHER" id="PTHR42958">
    <property type="entry name" value="HYDROGENASE-2 LARGE CHAIN"/>
    <property type="match status" value="1"/>
</dbReference>
<dbReference type="SUPFAM" id="SSF56762">
    <property type="entry name" value="HydB/Nqo4-like"/>
    <property type="match status" value="1"/>
</dbReference>
<keyword evidence="8" id="KW-0460">Magnesium</keyword>
<comment type="subcellular location">
    <subcellularLocation>
        <location evidence="2">Cell envelope</location>
    </subcellularLocation>
</comment>
<reference evidence="9 10" key="1">
    <citation type="journal article" date="2009" name="PLoS ONE">
        <title>Genome analysis of the anaerobic thermohalophilic bacterium Halothermothrix orenii.</title>
        <authorList>
            <person name="Mavromatis K."/>
            <person name="Ivanova N."/>
            <person name="Anderson I."/>
            <person name="Lykidis A."/>
            <person name="Hooper S.D."/>
            <person name="Sun H."/>
            <person name="Kunin V."/>
            <person name="Lapidus A."/>
            <person name="Hugenholtz P."/>
            <person name="Patel B."/>
            <person name="Kyrpides N.C."/>
        </authorList>
    </citation>
    <scope>NUCLEOTIDE SEQUENCE [LARGE SCALE GENOMIC DNA]</scope>
    <source>
        <strain evidence="10">H 168 / OCM 544 / DSM 9562</strain>
    </source>
</reference>
<evidence type="ECO:0000313" key="9">
    <source>
        <dbReference type="EMBL" id="ACL69145.1"/>
    </source>
</evidence>
<keyword evidence="8" id="KW-0408">Iron</keyword>
<comment type="subunit">
    <text evidence="4">Heterodimer of a large and a small subunit.</text>
</comment>
<gene>
    <name evidence="9" type="ordered locus">Hore_03860</name>
</gene>
<comment type="similarity">
    <text evidence="3">Belongs to the [NiFe]/[NiFeSe] hydrogenase large subunit family.</text>
</comment>
<dbReference type="AlphaFoldDB" id="B8D1R8"/>
<feature type="binding site" evidence="8">
    <location>
        <position position="456"/>
    </location>
    <ligand>
        <name>Mg(2+)</name>
        <dbReference type="ChEBI" id="CHEBI:18420"/>
    </ligand>
</feature>
<dbReference type="KEGG" id="hor:Hore_03860"/>
<dbReference type="eggNOG" id="COG0374">
    <property type="taxonomic scope" value="Bacteria"/>
</dbReference>
<keyword evidence="7 9" id="KW-0560">Oxidoreductase</keyword>
<evidence type="ECO:0000256" key="2">
    <source>
        <dbReference type="ARBA" id="ARBA00004196"/>
    </source>
</evidence>
<comment type="cofactor">
    <cofactor evidence="8">
        <name>Fe cation</name>
        <dbReference type="ChEBI" id="CHEBI:24875"/>
    </cofactor>
</comment>
<organism evidence="9 10">
    <name type="scientific">Halothermothrix orenii (strain H 168 / OCM 544 / DSM 9562)</name>
    <dbReference type="NCBI Taxonomy" id="373903"/>
    <lineage>
        <taxon>Bacteria</taxon>
        <taxon>Bacillati</taxon>
        <taxon>Bacillota</taxon>
        <taxon>Clostridia</taxon>
        <taxon>Halanaerobiales</taxon>
        <taxon>Halothermotrichaceae</taxon>
        <taxon>Halothermothrix</taxon>
    </lineage>
</organism>
<feature type="binding site" evidence="8">
    <location>
        <position position="64"/>
    </location>
    <ligand>
        <name>Fe cation</name>
        <dbReference type="ChEBI" id="CHEBI:24875"/>
    </ligand>
</feature>
<keyword evidence="6 8" id="KW-0479">Metal-binding</keyword>
<proteinExistence type="inferred from homology"/>
<dbReference type="GO" id="GO:0033748">
    <property type="term" value="F:hydrogenase (acceptor) activity"/>
    <property type="evidence" value="ECO:0007669"/>
    <property type="project" value="UniProtKB-EC"/>
</dbReference>
<feature type="binding site" evidence="8">
    <location>
        <position position="401"/>
    </location>
    <ligand>
        <name>Mg(2+)</name>
        <dbReference type="ChEBI" id="CHEBI:18420"/>
    </ligand>
</feature>
<evidence type="ECO:0000256" key="4">
    <source>
        <dbReference type="ARBA" id="ARBA00011771"/>
    </source>
</evidence>
<comment type="cofactor">
    <cofactor evidence="1 8">
        <name>Ni(2+)</name>
        <dbReference type="ChEBI" id="CHEBI:49786"/>
    </cofactor>
</comment>
<dbReference type="EMBL" id="CP001098">
    <property type="protein sequence ID" value="ACL69145.1"/>
    <property type="molecule type" value="Genomic_DNA"/>
</dbReference>
<dbReference type="InterPro" id="IPR018194">
    <property type="entry name" value="Ni-dep_hyd_lsu_Ni_BS"/>
</dbReference>
<name>B8D1R8_HALOH</name>
<evidence type="ECO:0000256" key="6">
    <source>
        <dbReference type="ARBA" id="ARBA00022723"/>
    </source>
</evidence>
<feature type="binding site" evidence="8">
    <location>
        <position position="450"/>
    </location>
    <ligand>
        <name>Ni(2+)</name>
        <dbReference type="ChEBI" id="CHEBI:49786"/>
    </ligand>
</feature>
<evidence type="ECO:0000256" key="5">
    <source>
        <dbReference type="ARBA" id="ARBA00022596"/>
    </source>
</evidence>
<feature type="binding site" evidence="8">
    <location>
        <position position="61"/>
    </location>
    <ligand>
        <name>Ni(2+)</name>
        <dbReference type="ChEBI" id="CHEBI:49786"/>
    </ligand>
</feature>
<dbReference type="STRING" id="373903.Hore_03860"/>
<dbReference type="GO" id="GO:0030313">
    <property type="term" value="C:cell envelope"/>
    <property type="evidence" value="ECO:0007669"/>
    <property type="project" value="UniProtKB-SubCell"/>
</dbReference>
<keyword evidence="10" id="KW-1185">Reference proteome</keyword>
<dbReference type="Gene3D" id="1.10.645.10">
    <property type="entry name" value="Cytochrome-c3 Hydrogenase, chain B"/>
    <property type="match status" value="1"/>
</dbReference>
<dbReference type="PROSITE" id="PS00508">
    <property type="entry name" value="NI_HGENASE_L_2"/>
    <property type="match status" value="1"/>
</dbReference>
<accession>B8D1R8</accession>
<evidence type="ECO:0000313" key="10">
    <source>
        <dbReference type="Proteomes" id="UP000000719"/>
    </source>
</evidence>
<feature type="binding site" evidence="8">
    <location>
        <position position="42"/>
    </location>
    <ligand>
        <name>Mg(2+)</name>
        <dbReference type="ChEBI" id="CHEBI:18420"/>
    </ligand>
</feature>
<keyword evidence="5 8" id="KW-0533">Nickel</keyword>
<dbReference type="InterPro" id="IPR029014">
    <property type="entry name" value="NiFe-Hase_large"/>
</dbReference>
<dbReference type="InterPro" id="IPR050867">
    <property type="entry name" value="NiFe/NiFeSe_hydrgnase_LSU"/>
</dbReference>
<dbReference type="InterPro" id="IPR001501">
    <property type="entry name" value="Ni-dep_hyd_lsu"/>
</dbReference>